<dbReference type="InterPro" id="IPR016039">
    <property type="entry name" value="Thiolase-like"/>
</dbReference>
<dbReference type="GO" id="GO:0016746">
    <property type="term" value="F:acyltransferase activity"/>
    <property type="evidence" value="ECO:0007669"/>
    <property type="project" value="UniProtKB-KW"/>
</dbReference>
<sequence length="329" mass="34507">MRFEDVFVAATGRWLPPAEPSAGGITSVTVSQGESAPEMAALAAGQALSRMDAAVGVDLLLHADVYYQGHDLWAPASFILRRTGLPDCPAVEVRQLSNGGMAALGLAATHLLGEGTAVLVTAADRFCPPGFDRWRSDPGTVYADGGAALVLARGGGFARLRCLVTESDPGLEAMHRGDDPFGVAPFSVRGRVDLDACKRAFLAGSDISGTVARVAGRQHAAVKRALAEAEVTLAEIDWFVLPHFGRRRLVQTFLRPFAIDVERTTWPWGRGVGHLGAGDQLAGLDHLASAGLLRPGQRCLLAGVGAGFTWSCAVVEVVSTPEYAEVAGA</sequence>
<evidence type="ECO:0000259" key="3">
    <source>
        <dbReference type="Pfam" id="PF08541"/>
    </source>
</evidence>
<name>A0A5N0VJX7_9PSEU</name>
<dbReference type="SUPFAM" id="SSF53901">
    <property type="entry name" value="Thiolase-like"/>
    <property type="match status" value="1"/>
</dbReference>
<dbReference type="AlphaFoldDB" id="A0A5N0VJX7"/>
<dbReference type="GO" id="GO:0044550">
    <property type="term" value="P:secondary metabolite biosynthetic process"/>
    <property type="evidence" value="ECO:0007669"/>
    <property type="project" value="TreeGrafter"/>
</dbReference>
<dbReference type="Proteomes" id="UP000319769">
    <property type="component" value="Unassembled WGS sequence"/>
</dbReference>
<dbReference type="Gene3D" id="3.40.47.10">
    <property type="match status" value="2"/>
</dbReference>
<evidence type="ECO:0000256" key="2">
    <source>
        <dbReference type="ARBA" id="ARBA00023315"/>
    </source>
</evidence>
<reference evidence="4" key="1">
    <citation type="submission" date="2019-09" db="EMBL/GenBank/DDBJ databases">
        <authorList>
            <person name="Teo W.F.A."/>
            <person name="Duangmal K."/>
        </authorList>
    </citation>
    <scope>NUCLEOTIDE SEQUENCE [LARGE SCALE GENOMIC DNA]</scope>
    <source>
        <strain evidence="4">K81G1</strain>
    </source>
</reference>
<dbReference type="RefSeq" id="WP_144748133.1">
    <property type="nucleotide sequence ID" value="NZ_VMNW02000002.1"/>
</dbReference>
<protein>
    <submittedName>
        <fullName evidence="4">3-oxoacyl-ACP synthase</fullName>
    </submittedName>
</protein>
<gene>
    <name evidence="4" type="ORF">FPZ12_002815</name>
</gene>
<proteinExistence type="predicted"/>
<evidence type="ECO:0000256" key="1">
    <source>
        <dbReference type="ARBA" id="ARBA00022679"/>
    </source>
</evidence>
<dbReference type="PANTHER" id="PTHR34069:SF2">
    <property type="entry name" value="BETA-KETOACYL-[ACYL-CARRIER-PROTEIN] SYNTHASE III"/>
    <property type="match status" value="1"/>
</dbReference>
<dbReference type="CDD" id="cd00827">
    <property type="entry name" value="init_cond_enzymes"/>
    <property type="match status" value="1"/>
</dbReference>
<evidence type="ECO:0000313" key="4">
    <source>
        <dbReference type="EMBL" id="KAA9166505.1"/>
    </source>
</evidence>
<feature type="domain" description="Beta-ketoacyl-[acyl-carrier-protein] synthase III C-terminal" evidence="3">
    <location>
        <begin position="226"/>
        <end position="316"/>
    </location>
</feature>
<dbReference type="Pfam" id="PF08541">
    <property type="entry name" value="ACP_syn_III_C"/>
    <property type="match status" value="1"/>
</dbReference>
<comment type="caution">
    <text evidence="4">The sequence shown here is derived from an EMBL/GenBank/DDBJ whole genome shotgun (WGS) entry which is preliminary data.</text>
</comment>
<keyword evidence="2" id="KW-0012">Acyltransferase</keyword>
<evidence type="ECO:0000313" key="5">
    <source>
        <dbReference type="Proteomes" id="UP000319769"/>
    </source>
</evidence>
<keyword evidence="1" id="KW-0808">Transferase</keyword>
<dbReference type="InterPro" id="IPR013747">
    <property type="entry name" value="ACP_syn_III_C"/>
</dbReference>
<keyword evidence="5" id="KW-1185">Reference proteome</keyword>
<organism evidence="4 5">
    <name type="scientific">Amycolatopsis acidicola</name>
    <dbReference type="NCBI Taxonomy" id="2596893"/>
    <lineage>
        <taxon>Bacteria</taxon>
        <taxon>Bacillati</taxon>
        <taxon>Actinomycetota</taxon>
        <taxon>Actinomycetes</taxon>
        <taxon>Pseudonocardiales</taxon>
        <taxon>Pseudonocardiaceae</taxon>
        <taxon>Amycolatopsis</taxon>
    </lineage>
</organism>
<dbReference type="EMBL" id="VMNW02000002">
    <property type="protein sequence ID" value="KAA9166505.1"/>
    <property type="molecule type" value="Genomic_DNA"/>
</dbReference>
<dbReference type="OrthoDB" id="7055207at2"/>
<accession>A0A5N0VJX7</accession>
<dbReference type="PANTHER" id="PTHR34069">
    <property type="entry name" value="3-OXOACYL-[ACYL-CARRIER-PROTEIN] SYNTHASE 3"/>
    <property type="match status" value="1"/>
</dbReference>